<protein>
    <submittedName>
        <fullName evidence="2">U32 family peptidase</fullName>
    </submittedName>
</protein>
<comment type="caution">
    <text evidence="2">The sequence shown here is derived from an EMBL/GenBank/DDBJ whole genome shotgun (WGS) entry which is preliminary data.</text>
</comment>
<sequence length="609" mass="69387">MVRKIELLSPAKDLTCGLEAIRHGADAVYIGAPKFGARAAAGNTLEDIRTLCDFAHIYDARIYVTLNTVLKEEELEEARQLAWQLYNAGVDALIVQDMALMQMDLPPIPLHASTQTDNRTVEKVRFLQDVGFTQVVLARELTLKEIQKIASETDVALEAFVHGALCVSYSGQCYLSAALSGRSANRGECAQYCRLPYTMVDANGKVIASQKHLLSLRDMNRSDDLEAMMDAGISSFKIEGRLKDVSYVKNVTAWYRNKLDEILARRPEYVRASVGESRYTFTPQVAKSFNRGFTPFYLYGRNADVTAFDTPKSQGEQVGTVKEIRSNSFTVAGLTPLNNGDGLAFFNQRGELEGFRVNKVEANRVYPQVMPEGLRPKMKLYRNYDQQFEKLLSKPSADRKIPVRISFDEHPEGFSVEMEDETGARVTIVRPYEKIPAQKDQTENICTQLSKLGNTPFDWGAVKVNMSQPWFVPSSLLADMRREVVEKLLSCRKMRYRRELVRRKPTTSVLFPEKQLTYLGNVANSEARQFYKEHGVESIEPAFEVKPLSDVPLMFTKHCLRYSMGWCPTYQQGKSPYKEPYFLLYKEQRLRLKFDCKHCQMLVWNESNK</sequence>
<evidence type="ECO:0000259" key="1">
    <source>
        <dbReference type="Pfam" id="PF12392"/>
    </source>
</evidence>
<evidence type="ECO:0000313" key="2">
    <source>
        <dbReference type="EMBL" id="MCJ2380210.1"/>
    </source>
</evidence>
<name>A0ABT0BZX7_9BACT</name>
<feature type="domain" description="Peptidase U32 collagenase" evidence="1">
    <location>
        <begin position="380"/>
        <end position="490"/>
    </location>
</feature>
<dbReference type="InterPro" id="IPR020988">
    <property type="entry name" value="Pept_U32_collagenase"/>
</dbReference>
<dbReference type="EMBL" id="JAKZMM010000011">
    <property type="protein sequence ID" value="MCJ2380210.1"/>
    <property type="molecule type" value="Genomic_DNA"/>
</dbReference>
<dbReference type="Proteomes" id="UP001165444">
    <property type="component" value="Unassembled WGS sequence"/>
</dbReference>
<dbReference type="Pfam" id="PF01136">
    <property type="entry name" value="Peptidase_U32"/>
    <property type="match status" value="1"/>
</dbReference>
<keyword evidence="3" id="KW-1185">Reference proteome</keyword>
<proteinExistence type="predicted"/>
<organism evidence="2 3">
    <name type="scientific">Parabacteroides faecalis</name>
    <dbReference type="NCBI Taxonomy" id="2924040"/>
    <lineage>
        <taxon>Bacteria</taxon>
        <taxon>Pseudomonadati</taxon>
        <taxon>Bacteroidota</taxon>
        <taxon>Bacteroidia</taxon>
        <taxon>Bacteroidales</taxon>
        <taxon>Tannerellaceae</taxon>
        <taxon>Parabacteroides</taxon>
    </lineage>
</organism>
<dbReference type="PANTHER" id="PTHR30217:SF10">
    <property type="entry name" value="23S RRNA 5-HYDROXYCYTIDINE C2501 SYNTHASE"/>
    <property type="match status" value="1"/>
</dbReference>
<dbReference type="InterPro" id="IPR001539">
    <property type="entry name" value="Peptidase_U32"/>
</dbReference>
<dbReference type="RefSeq" id="WP_243323965.1">
    <property type="nucleotide sequence ID" value="NZ_JAKZMM010000011.1"/>
</dbReference>
<dbReference type="PROSITE" id="PS01276">
    <property type="entry name" value="PEPTIDASE_U32"/>
    <property type="match status" value="1"/>
</dbReference>
<dbReference type="InterPro" id="IPR051454">
    <property type="entry name" value="RNA/ubiquinone_mod_enzymes"/>
</dbReference>
<reference evidence="2 3" key="1">
    <citation type="submission" date="2022-03" db="EMBL/GenBank/DDBJ databases">
        <title>Parabacteroides sp. nov. isolated from swine feces.</title>
        <authorList>
            <person name="Bak J.E."/>
        </authorList>
    </citation>
    <scope>NUCLEOTIDE SEQUENCE [LARGE SCALE GENOMIC DNA]</scope>
    <source>
        <strain evidence="2 3">AGMB00274</strain>
    </source>
</reference>
<accession>A0ABT0BZX7</accession>
<gene>
    <name evidence="2" type="ORF">MUN53_06215</name>
</gene>
<evidence type="ECO:0000313" key="3">
    <source>
        <dbReference type="Proteomes" id="UP001165444"/>
    </source>
</evidence>
<dbReference type="PANTHER" id="PTHR30217">
    <property type="entry name" value="PEPTIDASE U32 FAMILY"/>
    <property type="match status" value="1"/>
</dbReference>
<dbReference type="Pfam" id="PF12392">
    <property type="entry name" value="DUF3656"/>
    <property type="match status" value="1"/>
</dbReference>